<protein>
    <submittedName>
        <fullName evidence="1">Putative addiction module component, TIGR02574 family</fullName>
    </submittedName>
</protein>
<gene>
    <name evidence="1" type="ORF">SAMN04487962_101517</name>
</gene>
<evidence type="ECO:0000313" key="2">
    <source>
        <dbReference type="Proteomes" id="UP000198762"/>
    </source>
</evidence>
<proteinExistence type="predicted"/>
<organism evidence="1 2">
    <name type="scientific">Marinobacter segnicrescens</name>
    <dbReference type="NCBI Taxonomy" id="430453"/>
    <lineage>
        <taxon>Bacteria</taxon>
        <taxon>Pseudomonadati</taxon>
        <taxon>Pseudomonadota</taxon>
        <taxon>Gammaproteobacteria</taxon>
        <taxon>Pseudomonadales</taxon>
        <taxon>Marinobacteraceae</taxon>
        <taxon>Marinobacter</taxon>
    </lineage>
</organism>
<name>A0A1H9Z8K7_9GAMM</name>
<dbReference type="EMBL" id="FOHZ01000001">
    <property type="protein sequence ID" value="SES77849.1"/>
    <property type="molecule type" value="Genomic_DNA"/>
</dbReference>
<reference evidence="2" key="1">
    <citation type="submission" date="2016-10" db="EMBL/GenBank/DDBJ databases">
        <authorList>
            <person name="Varghese N."/>
            <person name="Submissions S."/>
        </authorList>
    </citation>
    <scope>NUCLEOTIDE SEQUENCE [LARGE SCALE GENOMIC DNA]</scope>
    <source>
        <strain evidence="2">CGMCC 1.6489</strain>
    </source>
</reference>
<dbReference type="AlphaFoldDB" id="A0A1H9Z8K7"/>
<dbReference type="Pfam" id="PF09720">
    <property type="entry name" value="Unstab_antitox"/>
    <property type="match status" value="1"/>
</dbReference>
<dbReference type="NCBIfam" id="TIGR02574">
    <property type="entry name" value="stabl_TIGR02574"/>
    <property type="match status" value="1"/>
</dbReference>
<dbReference type="STRING" id="430453.SAMN04487962_101517"/>
<accession>A0A1H9Z8K7</accession>
<dbReference type="RefSeq" id="WP_091848629.1">
    <property type="nucleotide sequence ID" value="NZ_FOHZ01000001.1"/>
</dbReference>
<keyword evidence="2" id="KW-1185">Reference proteome</keyword>
<sequence length="74" mass="8382">MRIQELIDEASALPVDERAHVIESLLQSLNPTEVALDEKWAEVAQARLAELESGKREAIPGEEVFKKIRSRLEK</sequence>
<dbReference type="Proteomes" id="UP000198762">
    <property type="component" value="Unassembled WGS sequence"/>
</dbReference>
<dbReference type="InterPro" id="IPR013406">
    <property type="entry name" value="CHP02574_addiction_mod"/>
</dbReference>
<dbReference type="OrthoDB" id="8549727at2"/>
<evidence type="ECO:0000313" key="1">
    <source>
        <dbReference type="EMBL" id="SES77849.1"/>
    </source>
</evidence>